<evidence type="ECO:0000313" key="2">
    <source>
        <dbReference type="EMBL" id="JAT46116.1"/>
    </source>
</evidence>
<feature type="compositionally biased region" description="Low complexity" evidence="1">
    <location>
        <begin position="98"/>
        <end position="130"/>
    </location>
</feature>
<evidence type="ECO:0000256" key="1">
    <source>
        <dbReference type="SAM" id="MobiDB-lite"/>
    </source>
</evidence>
<dbReference type="EMBL" id="GDJX01021820">
    <property type="protein sequence ID" value="JAT46116.1"/>
    <property type="molecule type" value="Transcribed_RNA"/>
</dbReference>
<feature type="compositionally biased region" description="Basic residues" evidence="1">
    <location>
        <begin position="37"/>
        <end position="57"/>
    </location>
</feature>
<feature type="compositionally biased region" description="Low complexity" evidence="1">
    <location>
        <begin position="356"/>
        <end position="377"/>
    </location>
</feature>
<dbReference type="Pfam" id="PF15365">
    <property type="entry name" value="PNRC"/>
    <property type="match status" value="1"/>
</dbReference>
<feature type="region of interest" description="Disordered" evidence="1">
    <location>
        <begin position="1"/>
        <end position="280"/>
    </location>
</feature>
<sequence>MNSHISRTSTFSAPVVQSRLEHHHQQQMSKQPEARHQTHQRSKSLNNKGKRHNHQHKVKETNTTPLTTENTIYSRNSNRNFSNYSNNFDSSYHREQQNVGYSNNSNSNNFFVDNNGSVGQLQRKTSTSSKPSRRHHHSDSIDEDKLRNIHTVSILKRPQSATDFVRSSNSKSTPSLDSTREENENNNHRPNKVWEKSPSQQRSQSKERRRSDVTPSRSKRAQRKEIRSMEIDTDLMLNASNIQLPGSSDESDVNSNKYVKSVSSHHNNKTTTTPPPNNTTFIFPPLNYSNAIIALEEEMNSNKKENDDAYANSDDNIVVKSKKRSDHYVESTPRRLSGTAIELQSQVSRFADSDSDSYSYLSSTPSARRPPTSSPARLGGGAHKLYAGPTFHNSPAPSDLPMPSFYGKSYPKDLSITSGNNLYTVPELSHSNYDNYSSTSSGNTSDSDDIFSMDDLESPKAPYYTETHTLKKQKPQELLHILNTRQHQTAAAYMVPERMATAHHPMQVYPTNDLNEISETLRNLLKIHGQ</sequence>
<protein>
    <submittedName>
        <fullName evidence="2">Uncharacterized protein</fullName>
    </submittedName>
</protein>
<feature type="compositionally biased region" description="Low complexity" evidence="1">
    <location>
        <begin position="61"/>
        <end position="90"/>
    </location>
</feature>
<feature type="compositionally biased region" description="Polar residues" evidence="1">
    <location>
        <begin position="1"/>
        <end position="12"/>
    </location>
</feature>
<dbReference type="InterPro" id="IPR028322">
    <property type="entry name" value="PNRC-like_rgn"/>
</dbReference>
<dbReference type="AlphaFoldDB" id="A0A1D1XUQ5"/>
<feature type="compositionally biased region" description="Basic and acidic residues" evidence="1">
    <location>
        <begin position="178"/>
        <end position="195"/>
    </location>
</feature>
<proteinExistence type="predicted"/>
<dbReference type="GO" id="GO:0016071">
    <property type="term" value="P:mRNA metabolic process"/>
    <property type="evidence" value="ECO:0007669"/>
    <property type="project" value="UniProtKB-ARBA"/>
</dbReference>
<name>A0A1D1XUQ5_9ARAE</name>
<accession>A0A1D1XUQ5</accession>
<feature type="region of interest" description="Disordered" evidence="1">
    <location>
        <begin position="352"/>
        <end position="394"/>
    </location>
</feature>
<reference evidence="2" key="1">
    <citation type="submission" date="2015-07" db="EMBL/GenBank/DDBJ databases">
        <title>Transcriptome Assembly of Anthurium amnicola.</title>
        <authorList>
            <person name="Suzuki J."/>
        </authorList>
    </citation>
    <scope>NUCLEOTIDE SEQUENCE</scope>
</reference>
<gene>
    <name evidence="2" type="ORF">g.106008</name>
</gene>
<feature type="region of interest" description="Disordered" evidence="1">
    <location>
        <begin position="305"/>
        <end position="334"/>
    </location>
</feature>
<feature type="compositionally biased region" description="Low complexity" evidence="1">
    <location>
        <begin position="253"/>
        <end position="280"/>
    </location>
</feature>
<feature type="compositionally biased region" description="Basic and acidic residues" evidence="1">
    <location>
        <begin position="138"/>
        <end position="147"/>
    </location>
</feature>
<feature type="compositionally biased region" description="Polar residues" evidence="1">
    <location>
        <begin position="159"/>
        <end position="177"/>
    </location>
</feature>
<feature type="compositionally biased region" description="Polar residues" evidence="1">
    <location>
        <begin position="238"/>
        <end position="248"/>
    </location>
</feature>
<organism evidence="2">
    <name type="scientific">Anthurium amnicola</name>
    <dbReference type="NCBI Taxonomy" id="1678845"/>
    <lineage>
        <taxon>Eukaryota</taxon>
        <taxon>Viridiplantae</taxon>
        <taxon>Streptophyta</taxon>
        <taxon>Embryophyta</taxon>
        <taxon>Tracheophyta</taxon>
        <taxon>Spermatophyta</taxon>
        <taxon>Magnoliopsida</taxon>
        <taxon>Liliopsida</taxon>
        <taxon>Araceae</taxon>
        <taxon>Pothoideae</taxon>
        <taxon>Potheae</taxon>
        <taxon>Anthurium</taxon>
    </lineage>
</organism>